<comment type="caution">
    <text evidence="1">The sequence shown here is derived from an EMBL/GenBank/DDBJ whole genome shotgun (WGS) entry which is preliminary data.</text>
</comment>
<protein>
    <submittedName>
        <fullName evidence="1">Uncharacterized protein</fullName>
    </submittedName>
</protein>
<sequence>MGAHPTKNTIPGGKGRNCCEPRQYAERINSIRPGLTGEALAHRWDNHFPPVDPTRTLQPHRDALILSLGIGDFDVRRVLVDPGSSANLVQASVIGHMGHSLTGLENPDESYPDSTDLQHILRRHYTTGPSWPQSLSTCNSQWYKSYHPSMSSWTHMASLHESHPFHISSNGEFPHQRRTN</sequence>
<dbReference type="AlphaFoldDB" id="A0A438CSP1"/>
<dbReference type="Proteomes" id="UP000288805">
    <property type="component" value="Unassembled WGS sequence"/>
</dbReference>
<evidence type="ECO:0000313" key="2">
    <source>
        <dbReference type="Proteomes" id="UP000288805"/>
    </source>
</evidence>
<evidence type="ECO:0000313" key="1">
    <source>
        <dbReference type="EMBL" id="RVW26183.1"/>
    </source>
</evidence>
<proteinExistence type="predicted"/>
<reference evidence="1 2" key="1">
    <citation type="journal article" date="2018" name="PLoS Genet.">
        <title>Population sequencing reveals clonal diversity and ancestral inbreeding in the grapevine cultivar Chardonnay.</title>
        <authorList>
            <person name="Roach M.J."/>
            <person name="Johnson D.L."/>
            <person name="Bohlmann J."/>
            <person name="van Vuuren H.J."/>
            <person name="Jones S.J."/>
            <person name="Pretorius I.S."/>
            <person name="Schmidt S.A."/>
            <person name="Borneman A.R."/>
        </authorList>
    </citation>
    <scope>NUCLEOTIDE SEQUENCE [LARGE SCALE GENOMIC DNA]</scope>
    <source>
        <strain evidence="2">cv. Chardonnay</strain>
        <tissue evidence="1">Leaf</tissue>
    </source>
</reference>
<name>A0A438CSP1_VITVI</name>
<organism evidence="1 2">
    <name type="scientific">Vitis vinifera</name>
    <name type="common">Grape</name>
    <dbReference type="NCBI Taxonomy" id="29760"/>
    <lineage>
        <taxon>Eukaryota</taxon>
        <taxon>Viridiplantae</taxon>
        <taxon>Streptophyta</taxon>
        <taxon>Embryophyta</taxon>
        <taxon>Tracheophyta</taxon>
        <taxon>Spermatophyta</taxon>
        <taxon>Magnoliopsida</taxon>
        <taxon>eudicotyledons</taxon>
        <taxon>Gunneridae</taxon>
        <taxon>Pentapetalae</taxon>
        <taxon>rosids</taxon>
        <taxon>Vitales</taxon>
        <taxon>Vitaceae</taxon>
        <taxon>Viteae</taxon>
        <taxon>Vitis</taxon>
    </lineage>
</organism>
<dbReference type="EMBL" id="QGNW01002031">
    <property type="protein sequence ID" value="RVW26183.1"/>
    <property type="molecule type" value="Genomic_DNA"/>
</dbReference>
<gene>
    <name evidence="1" type="ORF">CK203_107514</name>
</gene>
<accession>A0A438CSP1</accession>